<evidence type="ECO:0000313" key="9">
    <source>
        <dbReference type="EMBL" id="DAZ97517.1"/>
    </source>
</evidence>
<keyword evidence="10" id="KW-1185">Reference proteome</keyword>
<comment type="similarity">
    <text evidence="2">Belongs to the ZC3H14 family.</text>
</comment>
<accession>A0AAV2YS59</accession>
<feature type="compositionally biased region" description="Basic and acidic residues" evidence="8">
    <location>
        <begin position="268"/>
        <end position="291"/>
    </location>
</feature>
<dbReference type="GO" id="GO:0043488">
    <property type="term" value="P:regulation of mRNA stability"/>
    <property type="evidence" value="ECO:0007669"/>
    <property type="project" value="InterPro"/>
</dbReference>
<proteinExistence type="inferred from homology"/>
<dbReference type="Gene3D" id="1.10.340.40">
    <property type="entry name" value="Nuclear abundant poly(A) RNA-bind protein 2, N-terminal domain"/>
    <property type="match status" value="1"/>
</dbReference>
<dbReference type="Proteomes" id="UP001146120">
    <property type="component" value="Unassembled WGS sequence"/>
</dbReference>
<name>A0AAV2YS59_9STRA</name>
<reference evidence="9" key="2">
    <citation type="journal article" date="2023" name="Microbiol Resour">
        <title>Decontamination and Annotation of the Draft Genome Sequence of the Oomycete Lagenidium giganteum ARSEF 373.</title>
        <authorList>
            <person name="Morgan W.R."/>
            <person name="Tartar A."/>
        </authorList>
    </citation>
    <scope>NUCLEOTIDE SEQUENCE</scope>
    <source>
        <strain evidence="9">ARSEF 373</strain>
    </source>
</reference>
<evidence type="ECO:0000256" key="7">
    <source>
        <dbReference type="ARBA" id="ARBA00023242"/>
    </source>
</evidence>
<gene>
    <name evidence="9" type="ORF">N0F65_009785</name>
</gene>
<organism evidence="9 10">
    <name type="scientific">Lagenidium giganteum</name>
    <dbReference type="NCBI Taxonomy" id="4803"/>
    <lineage>
        <taxon>Eukaryota</taxon>
        <taxon>Sar</taxon>
        <taxon>Stramenopiles</taxon>
        <taxon>Oomycota</taxon>
        <taxon>Peronosporomycetes</taxon>
        <taxon>Pythiales</taxon>
        <taxon>Pythiaceae</taxon>
    </lineage>
</organism>
<keyword evidence="5" id="KW-0863">Zinc-finger</keyword>
<evidence type="ECO:0000256" key="3">
    <source>
        <dbReference type="ARBA" id="ARBA00022723"/>
    </source>
</evidence>
<evidence type="ECO:0000256" key="1">
    <source>
        <dbReference type="ARBA" id="ARBA00004123"/>
    </source>
</evidence>
<feature type="compositionally biased region" description="Basic and acidic residues" evidence="8">
    <location>
        <begin position="322"/>
        <end position="335"/>
    </location>
</feature>
<dbReference type="GO" id="GO:0005737">
    <property type="term" value="C:cytoplasm"/>
    <property type="evidence" value="ECO:0007669"/>
    <property type="project" value="TreeGrafter"/>
</dbReference>
<evidence type="ECO:0000313" key="10">
    <source>
        <dbReference type="Proteomes" id="UP001146120"/>
    </source>
</evidence>
<feature type="region of interest" description="Disordered" evidence="8">
    <location>
        <begin position="87"/>
        <end position="358"/>
    </location>
</feature>
<feature type="compositionally biased region" description="Low complexity" evidence="8">
    <location>
        <begin position="435"/>
        <end position="456"/>
    </location>
</feature>
<keyword evidence="6" id="KW-0862">Zinc</keyword>
<dbReference type="GO" id="GO:0005634">
    <property type="term" value="C:nucleus"/>
    <property type="evidence" value="ECO:0007669"/>
    <property type="project" value="UniProtKB-SubCell"/>
</dbReference>
<dbReference type="EMBL" id="DAKRPA010000133">
    <property type="protein sequence ID" value="DAZ97517.1"/>
    <property type="molecule type" value="Genomic_DNA"/>
</dbReference>
<sequence length="501" mass="54341">MYDKQYAYTAGLEKDAKAKLQLLTQEHLTQMLGVEVDNVMAEYVVAMIGNKKTMEQIAADLVDFIGEESAEQFVEWLATVLPTYDGGAATTKDAPEPAQEEQPTATEDSPKSPPQSTEVKTDEDPAPTKRVISLKGIASSGEREEKKIISLSGPKKPTIRSLSGGNDSDNLKELLARRSQRFGAVERSSPAKKESANSNAGGRGSGDESRRNSGDKRKATAAPAGDGGDGKQGRRGRVAQLLGPPVNVDQAELDARDSLTTNKRRKTRPDDERRGGRNDQENHDNDSNHNKNKDRKPRRQSGEAGKGDAPPLPPTSGPDGQRFCRDRPYGRDGPRGPHGGFRGPPGGYGDFPPHPYGHPMYYTPPFGHPGPMPPYGMGYPPHGMPPHHGHPRGAYGHPGHGGPHPGHHMPRGGPRPSFQNKKWVNPNVAQDEAADSTSAPDSAAPALNAQAPAFAPRNPYFQAPRPRFQNKTWVRPEVEKDEDLSSSLPKTPPQEELEKTD</sequence>
<protein>
    <recommendedName>
        <fullName evidence="11">PWI domain-containing protein</fullName>
    </recommendedName>
</protein>
<reference evidence="9" key="1">
    <citation type="submission" date="2022-11" db="EMBL/GenBank/DDBJ databases">
        <authorList>
            <person name="Morgan W.R."/>
            <person name="Tartar A."/>
        </authorList>
    </citation>
    <scope>NUCLEOTIDE SEQUENCE</scope>
    <source>
        <strain evidence="9">ARSEF 373</strain>
    </source>
</reference>
<feature type="compositionally biased region" description="Gly residues" evidence="8">
    <location>
        <begin position="336"/>
        <end position="349"/>
    </location>
</feature>
<evidence type="ECO:0008006" key="11">
    <source>
        <dbReference type="Google" id="ProtNLM"/>
    </source>
</evidence>
<keyword evidence="4" id="KW-0677">Repeat</keyword>
<keyword evidence="7" id="KW-0539">Nucleus</keyword>
<dbReference type="PANTHER" id="PTHR14738:SF29">
    <property type="entry name" value="ZINC FINGER CCCH DOMAIN-CONTAINING PROTEIN 14"/>
    <property type="match status" value="1"/>
</dbReference>
<dbReference type="GO" id="GO:0008143">
    <property type="term" value="F:poly(A) binding"/>
    <property type="evidence" value="ECO:0007669"/>
    <property type="project" value="InterPro"/>
</dbReference>
<comment type="caution">
    <text evidence="9">The sequence shown here is derived from an EMBL/GenBank/DDBJ whole genome shotgun (WGS) entry which is preliminary data.</text>
</comment>
<evidence type="ECO:0000256" key="4">
    <source>
        <dbReference type="ARBA" id="ARBA00022737"/>
    </source>
</evidence>
<dbReference type="InterPro" id="IPR043094">
    <property type="entry name" value="Nab2/ZC3H14_N_sf"/>
</dbReference>
<feature type="region of interest" description="Disordered" evidence="8">
    <location>
        <begin position="383"/>
        <end position="501"/>
    </location>
</feature>
<dbReference type="InterPro" id="IPR040366">
    <property type="entry name" value="Nab2/ZC3H14"/>
</dbReference>
<keyword evidence="3" id="KW-0479">Metal-binding</keyword>
<dbReference type="AlphaFoldDB" id="A0AAV2YS59"/>
<comment type="subcellular location">
    <subcellularLocation>
        <location evidence="1">Nucleus</location>
    </subcellularLocation>
</comment>
<evidence type="ECO:0000256" key="8">
    <source>
        <dbReference type="SAM" id="MobiDB-lite"/>
    </source>
</evidence>
<evidence type="ECO:0000256" key="2">
    <source>
        <dbReference type="ARBA" id="ARBA00008423"/>
    </source>
</evidence>
<dbReference type="PANTHER" id="PTHR14738">
    <property type="entry name" value="ZINC FINGER CCCH DOMAIN-CONTAINING PROTEIN 14"/>
    <property type="match status" value="1"/>
</dbReference>
<feature type="compositionally biased region" description="Basic and acidic residues" evidence="8">
    <location>
        <begin position="205"/>
        <end position="218"/>
    </location>
</feature>
<evidence type="ECO:0000256" key="6">
    <source>
        <dbReference type="ARBA" id="ARBA00022833"/>
    </source>
</evidence>
<dbReference type="GO" id="GO:0008270">
    <property type="term" value="F:zinc ion binding"/>
    <property type="evidence" value="ECO:0007669"/>
    <property type="project" value="UniProtKB-KW"/>
</dbReference>
<evidence type="ECO:0000256" key="5">
    <source>
        <dbReference type="ARBA" id="ARBA00022771"/>
    </source>
</evidence>